<name>A0ABN5I9T3_9ACTN</name>
<dbReference type="RefSeq" id="WP_099500334.1">
    <property type="nucleotide sequence ID" value="NZ_CP026652.1"/>
</dbReference>
<dbReference type="Proteomes" id="UP000238413">
    <property type="component" value="Chromosome"/>
</dbReference>
<gene>
    <name evidence="1" type="ORF">C4B68_33935</name>
</gene>
<reference evidence="1 2" key="1">
    <citation type="submission" date="2018-02" db="EMBL/GenBank/DDBJ databases">
        <title>Complete genome sequence of Streptomyces dengpaensis, the producer of angucyclines.</title>
        <authorList>
            <person name="Yumei L."/>
        </authorList>
    </citation>
    <scope>NUCLEOTIDE SEQUENCE [LARGE SCALE GENOMIC DNA]</scope>
    <source>
        <strain evidence="1 2">XZHG99</strain>
    </source>
</reference>
<organism evidence="1 2">
    <name type="scientific">Streptomyces dengpaensis</name>
    <dbReference type="NCBI Taxonomy" id="2049881"/>
    <lineage>
        <taxon>Bacteria</taxon>
        <taxon>Bacillati</taxon>
        <taxon>Actinomycetota</taxon>
        <taxon>Actinomycetes</taxon>
        <taxon>Kitasatosporales</taxon>
        <taxon>Streptomycetaceae</taxon>
        <taxon>Streptomyces</taxon>
    </lineage>
</organism>
<protein>
    <submittedName>
        <fullName evidence="1">Uncharacterized protein</fullName>
    </submittedName>
</protein>
<keyword evidence="2" id="KW-1185">Reference proteome</keyword>
<evidence type="ECO:0000313" key="1">
    <source>
        <dbReference type="EMBL" id="AVH59954.1"/>
    </source>
</evidence>
<dbReference type="EMBL" id="CP026652">
    <property type="protein sequence ID" value="AVH59954.1"/>
    <property type="molecule type" value="Genomic_DNA"/>
</dbReference>
<evidence type="ECO:0000313" key="2">
    <source>
        <dbReference type="Proteomes" id="UP000238413"/>
    </source>
</evidence>
<sequence>MTHLLTALLALAIGWCWGHATARIRVVVAGGTAQQDEAELAAAGQLPAVEAQQPDGWQQCPASEFDGYGLQCQKEAGHNLCTFEERPSGEAGEQR</sequence>
<proteinExistence type="predicted"/>
<accession>A0ABN5I9T3</accession>